<dbReference type="GO" id="GO:0051959">
    <property type="term" value="F:dynein light intermediate chain binding"/>
    <property type="evidence" value="ECO:0007669"/>
    <property type="project" value="InterPro"/>
</dbReference>
<dbReference type="InterPro" id="IPR042222">
    <property type="entry name" value="Dynein_2_N"/>
</dbReference>
<dbReference type="STRING" id="6185.A0A095A1Y9"/>
<dbReference type="Pfam" id="PF08393">
    <property type="entry name" value="DHC_N2"/>
    <property type="match status" value="1"/>
</dbReference>
<keyword evidence="1" id="KW-0175">Coiled coil</keyword>
<reference evidence="4" key="1">
    <citation type="journal article" date="2012" name="Nat. Genet.">
        <title>Whole-genome sequence of Schistosoma haematobium.</title>
        <authorList>
            <person name="Young N.D."/>
            <person name="Jex A.R."/>
            <person name="Li B."/>
            <person name="Liu S."/>
            <person name="Yang L."/>
            <person name="Xiong Z."/>
            <person name="Li Y."/>
            <person name="Cantacessi C."/>
            <person name="Hall R.S."/>
            <person name="Xu X."/>
            <person name="Chen F."/>
            <person name="Wu X."/>
            <person name="Zerlotini A."/>
            <person name="Oliveira G."/>
            <person name="Hofmann A."/>
            <person name="Zhang G."/>
            <person name="Fang X."/>
            <person name="Kang Y."/>
            <person name="Campbell B.E."/>
            <person name="Loukas A."/>
            <person name="Ranganathan S."/>
            <person name="Rollinson D."/>
            <person name="Rinaldi G."/>
            <person name="Brindley P.J."/>
            <person name="Yang H."/>
            <person name="Wang J."/>
            <person name="Wang J."/>
            <person name="Gasser R.B."/>
        </authorList>
    </citation>
    <scope>NUCLEOTIDE SEQUENCE [LARGE SCALE GENOMIC DNA]</scope>
</reference>
<dbReference type="InterPro" id="IPR027417">
    <property type="entry name" value="P-loop_NTPase"/>
</dbReference>
<dbReference type="GO" id="GO:0030286">
    <property type="term" value="C:dynein complex"/>
    <property type="evidence" value="ECO:0007669"/>
    <property type="project" value="InterPro"/>
</dbReference>
<evidence type="ECO:0000259" key="3">
    <source>
        <dbReference type="Pfam" id="PF12774"/>
    </source>
</evidence>
<proteinExistence type="predicted"/>
<feature type="coiled-coil region" evidence="1">
    <location>
        <begin position="1357"/>
        <end position="1384"/>
    </location>
</feature>
<dbReference type="EMBL" id="KL251789">
    <property type="protein sequence ID" value="KGB41255.1"/>
    <property type="molecule type" value="Genomic_DNA"/>
</dbReference>
<evidence type="ECO:0000256" key="1">
    <source>
        <dbReference type="SAM" id="Coils"/>
    </source>
</evidence>
<dbReference type="InterPro" id="IPR035699">
    <property type="entry name" value="AAA_6"/>
</dbReference>
<feature type="domain" description="Dynein heavy chain hydrolytic ATP-binding dynein motor region" evidence="3">
    <location>
        <begin position="1677"/>
        <end position="1878"/>
    </location>
</feature>
<dbReference type="PANTHER" id="PTHR45703:SF22">
    <property type="entry name" value="DYNEIN CYTOPLASMIC 2 HEAVY CHAIN 1"/>
    <property type="match status" value="1"/>
</dbReference>
<dbReference type="GO" id="GO:0005524">
    <property type="term" value="F:ATP binding"/>
    <property type="evidence" value="ECO:0007669"/>
    <property type="project" value="InterPro"/>
</dbReference>
<dbReference type="GO" id="GO:0045505">
    <property type="term" value="F:dynein intermediate chain binding"/>
    <property type="evidence" value="ECO:0007669"/>
    <property type="project" value="InterPro"/>
</dbReference>
<dbReference type="InterPro" id="IPR013602">
    <property type="entry name" value="Dynein_heavy_linker"/>
</dbReference>
<evidence type="ECO:0000259" key="2">
    <source>
        <dbReference type="Pfam" id="PF08393"/>
    </source>
</evidence>
<dbReference type="InterPro" id="IPR026983">
    <property type="entry name" value="DHC"/>
</dbReference>
<sequence length="1879" mass="217389">MDPRSQFIFSTAQTYFQLDSINLNELENERHISSFLDCLNIFTLACYLGKNGSLLFFNEIVHHDNTKQMLVFVKLQPTYLNEKNYKTNVMVCSIPGSPVLSFYTSISKLFAPLLLKGDDKSMLQDPKIQIALTNLAAGLSSIVSEGDGSENMTSIFTLTDEVNYWRNKSRCCSNNNVDEMKQCELFASLLESPAKECNRIESLSQSALDSNIDSLGLSTHCANSTQKQPSFGVFLTDLIDILDSLLTDTLDELWRCTDPRVKQPYPEHRMSRLIESLSYWTIRMIQGFLGNVQTLSDKAKITISSLWTLPFDEVKQAIQLSIEACERWIKSTDLLTQQLWPRYTPHPWNGPLPNLAYLIQFKNRLNEILNLRGLYEQLYYFTTPIEHNQFNMDSGLHNIMFNTLEFDNLKQETISPILKQFINPLAYNPYTIEQWQSVIQLIDIRLQPIEESSGVTYPSRTVANQILMEFQKFQYLIHRPIAAKILQSERELLLGYLEVSLKEFHEEFLAKSNTANSNPHYHQEQSHKKSSTIVVRNISDCINQMLWGGQMKCRIQEEFTLEALSLIEQIEDWHNEQFQAWSRDRLLSLSTTKESNQSSLAFDPNGPLLNLSTVDGHLEVGFPDGLVQLQREVAHFYNSIDSEMLPFQKPLMLNSALAFERLIKSYNCKQNFTKENLLNPITWNQTEQIIKLLDIDLLRNQSKWRNELNEMRYQLSEIATNGGYPANHMAPWRAFLDHQLYKVLEYQYRRGLEEISERMPEMRVDMVYIQSCLAFRPPFEEIKAKYYRELKKFICIPNNFRGFNEFIPSVDDNYSNNNSTDRMTTTSISNMNKHIFSCIIDNQESGLRICYKKAEFLFTRLFGSLEQFQDWVILGSLNLDDFVDLHCRDLDDYERNFKALKIRSRDIEKLPNEIRIDCIIVNCLPVKTAIDSLLQNLFDTLQNCLRRSIHVDLVAADGFLTDSLEKLSSRPQTIDELIAAKSQYNEYSKTINHLNDQIQCAERKNQLLCTVSGNGVTTIAAVKTKWEKFNAMMESFQLMMNEQLEILKLNVINETNVYFNNLEHFKNRWNQLKPGKNVLDSNSNNNELCLSAVTMIKEYETEFREFELIRQKLISRYYVFEEFLTEWSNKLRSLQPTPMTVRLQKEIDGFMDLISVLKWLKGDHLTRDHWFELFRLIGLSKELKLENLLFGDFFPIIPNIISQSDKLKSLSQRAQAEIVVREALQELDLWGSGTTFTLTEYIDSSGQIVYLVKDWKEIVSQVGDNLALLASLQDSPYIDNFLDRSNAWVQRLTDLDYCLNRFQLVQRKWVYLEPIMGRGALPKETARYAQIDEEFRKLIGYLKVDNRVISLVNGMKGKALKDTLNNLQEQLTRCQRVLNEYLEEKRSRFPRFYFLGDDDLLEILGQSTNPIIIQTHLKKLFQGIHSVQFKNHHHHQQQQQQRDHNQNTEDLKMDSNKLSTNITAICSSEGEIIQLQKSVQLTNEIEICLEKLTNQMKVTLNELLVQCFNNKYSMDNQHHQYKFNSNKYPEQILILSEAIHFCKNVENALNCGELYRLKKDLQSQLAMYTSAKQQKNMKTNEHCTNSQESNAQYSTHSRLQSCKLSSLILDKIHSIDIIDQLIRNGAVSPKDWIWQRQLRFYNNQNQNSVYNYTTKIKNDNNNSMKTSICMADAEFLYTFEYQGNSPRLVHTPLTDKCYLTLTQAMRMGLGGNPYGPAGTGKTESVKALGSMMGRQVLVFNCDEGIDLRSMTRIFVGIVKCGAWGCFDEFNRLEESVLSAISMQIQIIQDALKCGTTQINLLGRTTNVDPNSGLFITLNPIAKGYGGRQKLPDNLKQLFRPVSMTKPDSDLIAEMILFSEGFSNAQILSRKLVSVFSLAK</sequence>
<dbReference type="InterPro" id="IPR042228">
    <property type="entry name" value="Dynein_linker_3"/>
</dbReference>
<dbReference type="Gene3D" id="3.20.180.20">
    <property type="entry name" value="Dynein heavy chain, N-terminal domain 2"/>
    <property type="match status" value="1"/>
</dbReference>
<accession>A0A095A1Y9</accession>
<dbReference type="Gene3D" id="1.20.58.1120">
    <property type="match status" value="1"/>
</dbReference>
<dbReference type="Gene3D" id="1.10.8.710">
    <property type="match status" value="1"/>
</dbReference>
<feature type="domain" description="Dynein heavy chain linker" evidence="2">
    <location>
        <begin position="1091"/>
        <end position="1507"/>
    </location>
</feature>
<organism evidence="4">
    <name type="scientific">Schistosoma haematobium</name>
    <name type="common">Blood fluke</name>
    <dbReference type="NCBI Taxonomy" id="6185"/>
    <lineage>
        <taxon>Eukaryota</taxon>
        <taxon>Metazoa</taxon>
        <taxon>Spiralia</taxon>
        <taxon>Lophotrochozoa</taxon>
        <taxon>Platyhelminthes</taxon>
        <taxon>Trematoda</taxon>
        <taxon>Digenea</taxon>
        <taxon>Strigeidida</taxon>
        <taxon>Schistosomatoidea</taxon>
        <taxon>Schistosomatidae</taxon>
        <taxon>Schistosoma</taxon>
    </lineage>
</organism>
<dbReference type="FunFam" id="3.40.50.300:FF:000071">
    <property type="entry name" value="Cytoplasmic dynein heavy chain 1"/>
    <property type="match status" value="1"/>
</dbReference>
<dbReference type="PANTHER" id="PTHR45703">
    <property type="entry name" value="DYNEIN HEAVY CHAIN"/>
    <property type="match status" value="1"/>
</dbReference>
<evidence type="ECO:0000313" key="4">
    <source>
        <dbReference type="EMBL" id="KGB41255.1"/>
    </source>
</evidence>
<name>A0A095A1Y9_SCHHA</name>
<dbReference type="Pfam" id="PF12774">
    <property type="entry name" value="AAA_6"/>
    <property type="match status" value="1"/>
</dbReference>
<protein>
    <submittedName>
        <fullName evidence="4">Cytoplasmic dynein 2 heavy chain 1</fullName>
    </submittedName>
</protein>
<gene>
    <name evidence="4" type="ORF">MS3_09761</name>
</gene>
<dbReference type="Gene3D" id="1.20.140.100">
    <property type="entry name" value="Dynein heavy chain, N-terminal domain 2"/>
    <property type="match status" value="1"/>
</dbReference>
<dbReference type="InterPro" id="IPR043157">
    <property type="entry name" value="Dynein_AAA1S"/>
</dbReference>
<dbReference type="SUPFAM" id="SSF52540">
    <property type="entry name" value="P-loop containing nucleoside triphosphate hydrolases"/>
    <property type="match status" value="1"/>
</dbReference>
<dbReference type="Gene3D" id="3.40.50.300">
    <property type="entry name" value="P-loop containing nucleotide triphosphate hydrolases"/>
    <property type="match status" value="1"/>
</dbReference>
<feature type="coiled-coil region" evidence="1">
    <location>
        <begin position="977"/>
        <end position="1004"/>
    </location>
</feature>
<dbReference type="GO" id="GO:0007018">
    <property type="term" value="P:microtubule-based movement"/>
    <property type="evidence" value="ECO:0007669"/>
    <property type="project" value="InterPro"/>
</dbReference>